<dbReference type="InParanoid" id="B7QLC0"/>
<evidence type="ECO:0000313" key="3">
    <source>
        <dbReference type="Proteomes" id="UP000001555"/>
    </source>
</evidence>
<accession>B7QLC0</accession>
<dbReference type="InterPro" id="IPR032675">
    <property type="entry name" value="LRR_dom_sf"/>
</dbReference>
<evidence type="ECO:0000313" key="1">
    <source>
        <dbReference type="EMBL" id="EEC19642.1"/>
    </source>
</evidence>
<keyword evidence="3" id="KW-1185">Reference proteome</keyword>
<dbReference type="AlphaFoldDB" id="B7QLC0"/>
<dbReference type="HOGENOM" id="CLU_1654081_0_0_1"/>
<reference evidence="2" key="2">
    <citation type="submission" date="2020-05" db="UniProtKB">
        <authorList>
            <consortium name="EnsemblMetazoa"/>
        </authorList>
    </citation>
    <scope>IDENTIFICATION</scope>
    <source>
        <strain evidence="2">wikel</strain>
    </source>
</reference>
<dbReference type="EMBL" id="ABJB010667959">
    <property type="status" value="NOT_ANNOTATED_CDS"/>
    <property type="molecule type" value="Genomic_DNA"/>
</dbReference>
<dbReference type="Gene3D" id="3.80.10.10">
    <property type="entry name" value="Ribonuclease Inhibitor"/>
    <property type="match status" value="1"/>
</dbReference>
<organism>
    <name type="scientific">Ixodes scapularis</name>
    <name type="common">Black-legged tick</name>
    <name type="synonym">Deer tick</name>
    <dbReference type="NCBI Taxonomy" id="6945"/>
    <lineage>
        <taxon>Eukaryota</taxon>
        <taxon>Metazoa</taxon>
        <taxon>Ecdysozoa</taxon>
        <taxon>Arthropoda</taxon>
        <taxon>Chelicerata</taxon>
        <taxon>Arachnida</taxon>
        <taxon>Acari</taxon>
        <taxon>Parasitiformes</taxon>
        <taxon>Ixodida</taxon>
        <taxon>Ixodoidea</taxon>
        <taxon>Ixodidae</taxon>
        <taxon>Ixodinae</taxon>
        <taxon>Ixodes</taxon>
    </lineage>
</organism>
<dbReference type="Proteomes" id="UP000001555">
    <property type="component" value="Unassembled WGS sequence"/>
</dbReference>
<dbReference type="VEuPathDB" id="VectorBase:ISCW014052"/>
<protein>
    <submittedName>
        <fullName evidence="1 2">Uncharacterized protein</fullName>
    </submittedName>
</protein>
<reference evidence="1 3" key="1">
    <citation type="submission" date="2008-03" db="EMBL/GenBank/DDBJ databases">
        <title>Annotation of Ixodes scapularis.</title>
        <authorList>
            <consortium name="Ixodes scapularis Genome Project Consortium"/>
            <person name="Caler E."/>
            <person name="Hannick L.I."/>
            <person name="Bidwell S."/>
            <person name="Joardar V."/>
            <person name="Thiagarajan M."/>
            <person name="Amedeo P."/>
            <person name="Galinsky K.J."/>
            <person name="Schobel S."/>
            <person name="Inman J."/>
            <person name="Hostetler J."/>
            <person name="Miller J."/>
            <person name="Hammond M."/>
            <person name="Megy K."/>
            <person name="Lawson D."/>
            <person name="Kodira C."/>
            <person name="Sutton G."/>
            <person name="Meyer J."/>
            <person name="Hill C.A."/>
            <person name="Birren B."/>
            <person name="Nene V."/>
            <person name="Collins F."/>
            <person name="Alarcon-Chaidez F."/>
            <person name="Wikel S."/>
            <person name="Strausberg R."/>
        </authorList>
    </citation>
    <scope>NUCLEOTIDE SEQUENCE [LARGE SCALE GENOMIC DNA]</scope>
    <source>
        <strain evidence="3">Wikel</strain>
        <strain evidence="1">Wikel colony</strain>
    </source>
</reference>
<dbReference type="VEuPathDB" id="VectorBase:ISCI014052"/>
<name>B7QLC0_IXOSC</name>
<dbReference type="PaxDb" id="6945-B7QLC0"/>
<dbReference type="EnsemblMetazoa" id="ISCW014052-RA">
    <property type="protein sequence ID" value="ISCW014052-PA"/>
    <property type="gene ID" value="ISCW014052"/>
</dbReference>
<evidence type="ECO:0000313" key="2">
    <source>
        <dbReference type="EnsemblMetazoa" id="ISCW014052-PA"/>
    </source>
</evidence>
<dbReference type="EMBL" id="DS964713">
    <property type="protein sequence ID" value="EEC19642.1"/>
    <property type="molecule type" value="Genomic_DNA"/>
</dbReference>
<dbReference type="SUPFAM" id="SSF52047">
    <property type="entry name" value="RNI-like"/>
    <property type="match status" value="1"/>
</dbReference>
<sequence length="160" mass="18389">MQHVECINLCLQHPESHWCDMTNLFLDSNEHDNLKFITNVLELVDTPTTTRYIYLSAMLQVDEQTLQMIAATFPNLLLLHIQDGSLLTNKAMGMIANKFNLEHLYIRNCKLMTNVALMCLAAARPTLRTLCLIGSKNMKFNSFQRLIHIQKQLLCAYCTI</sequence>
<proteinExistence type="predicted"/>
<gene>
    <name evidence="2" type="primary">8043004</name>
    <name evidence="1" type="ORF">IscW_ISCW014052</name>
</gene>
<dbReference type="VEuPathDB" id="VectorBase:ISCP_011651"/>